<keyword evidence="1" id="KW-1133">Transmembrane helix</keyword>
<keyword evidence="1" id="KW-0812">Transmembrane</keyword>
<feature type="transmembrane region" description="Helical" evidence="1">
    <location>
        <begin position="134"/>
        <end position="161"/>
    </location>
</feature>
<geneLocation type="plasmid" evidence="3">
    <name>unnamed2</name>
</geneLocation>
<reference evidence="3" key="1">
    <citation type="submission" date="2023-02" db="EMBL/GenBank/DDBJ databases">
        <title>Description and genomic characterization of Salipiger bruguierae sp. nov., isolated from the sediment of mangrove plant Bruguiera sexangula.</title>
        <authorList>
            <person name="Long M."/>
        </authorList>
    </citation>
    <scope>NUCLEOTIDE SEQUENCE</scope>
    <source>
        <strain evidence="3">H15</strain>
        <plasmid evidence="3">unnamed2</plasmid>
    </source>
</reference>
<accession>A0AAU8ARN3</accession>
<name>A0AAU8ARN3_9RHOB</name>
<dbReference type="EMBL" id="CP123387">
    <property type="protein sequence ID" value="XCC97178.1"/>
    <property type="molecule type" value="Genomic_DNA"/>
</dbReference>
<dbReference type="RefSeq" id="WP_353476068.1">
    <property type="nucleotide sequence ID" value="NZ_CP123387.1"/>
</dbReference>
<sequence length="162" mass="16995">MRLLSGRILFDLVLLAGAAWGLWQAQLLPPAFGGGDIGPADFPRAVLILGLLALLEVLRQDLRGALRGTDAQAGPPHLPGILAALTVGGLLVLYVLLLEPLGFLPATAAFLMCCILTCSRFLERPEGRAGWGRVLLGAAVTSVLATGLSYAVFTYGFGLIFP</sequence>
<dbReference type="Pfam" id="PF07331">
    <property type="entry name" value="TctB"/>
    <property type="match status" value="1"/>
</dbReference>
<organism evidence="3">
    <name type="scientific">Alloyangia sp. H15</name>
    <dbReference type="NCBI Taxonomy" id="3029062"/>
    <lineage>
        <taxon>Bacteria</taxon>
        <taxon>Pseudomonadati</taxon>
        <taxon>Pseudomonadota</taxon>
        <taxon>Alphaproteobacteria</taxon>
        <taxon>Rhodobacterales</taxon>
        <taxon>Roseobacteraceae</taxon>
        <taxon>Alloyangia</taxon>
    </lineage>
</organism>
<dbReference type="InterPro" id="IPR009936">
    <property type="entry name" value="DUF1468"/>
</dbReference>
<keyword evidence="1" id="KW-0472">Membrane</keyword>
<feature type="transmembrane region" description="Helical" evidence="1">
    <location>
        <begin position="78"/>
        <end position="97"/>
    </location>
</feature>
<feature type="transmembrane region" description="Helical" evidence="1">
    <location>
        <begin position="42"/>
        <end position="58"/>
    </location>
</feature>
<feature type="transmembrane region" description="Helical" evidence="1">
    <location>
        <begin position="103"/>
        <end position="122"/>
    </location>
</feature>
<evidence type="ECO:0000259" key="2">
    <source>
        <dbReference type="Pfam" id="PF07331"/>
    </source>
</evidence>
<evidence type="ECO:0000256" key="1">
    <source>
        <dbReference type="SAM" id="Phobius"/>
    </source>
</evidence>
<protein>
    <submittedName>
        <fullName evidence="3">Tripartite tricarboxylate transporter TctB family protein</fullName>
    </submittedName>
</protein>
<keyword evidence="3" id="KW-0614">Plasmid</keyword>
<evidence type="ECO:0000313" key="3">
    <source>
        <dbReference type="EMBL" id="XCC97178.1"/>
    </source>
</evidence>
<proteinExistence type="predicted"/>
<feature type="domain" description="DUF1468" evidence="2">
    <location>
        <begin position="13"/>
        <end position="162"/>
    </location>
</feature>
<gene>
    <name evidence="3" type="ORF">PVT71_25785</name>
</gene>
<dbReference type="AlphaFoldDB" id="A0AAU8ARN3"/>